<keyword evidence="9" id="KW-1185">Reference proteome</keyword>
<evidence type="ECO:0000313" key="8">
    <source>
        <dbReference type="EMBL" id="PCE40006.1"/>
    </source>
</evidence>
<feature type="transmembrane region" description="Helical" evidence="6">
    <location>
        <begin position="320"/>
        <end position="340"/>
    </location>
</feature>
<evidence type="ECO:0000256" key="6">
    <source>
        <dbReference type="SAM" id="Phobius"/>
    </source>
</evidence>
<evidence type="ECO:0000256" key="2">
    <source>
        <dbReference type="ARBA" id="ARBA00022448"/>
    </source>
</evidence>
<dbReference type="CDD" id="cd17328">
    <property type="entry name" value="MFS_spinster_like"/>
    <property type="match status" value="1"/>
</dbReference>
<keyword evidence="2" id="KW-0813">Transport</keyword>
<protein>
    <submittedName>
        <fullName evidence="8">MFS transporter</fullName>
    </submittedName>
</protein>
<evidence type="ECO:0000256" key="4">
    <source>
        <dbReference type="ARBA" id="ARBA00022989"/>
    </source>
</evidence>
<dbReference type="AlphaFoldDB" id="A0A2A4FQP8"/>
<keyword evidence="3 6" id="KW-0812">Transmembrane</keyword>
<feature type="transmembrane region" description="Helical" evidence="6">
    <location>
        <begin position="416"/>
        <end position="438"/>
    </location>
</feature>
<feature type="transmembrane region" description="Helical" evidence="6">
    <location>
        <begin position="233"/>
        <end position="251"/>
    </location>
</feature>
<feature type="transmembrane region" description="Helical" evidence="6">
    <location>
        <begin position="61"/>
        <end position="84"/>
    </location>
</feature>
<dbReference type="InterPro" id="IPR011701">
    <property type="entry name" value="MFS"/>
</dbReference>
<feature type="transmembrane region" description="Helical" evidence="6">
    <location>
        <begin position="90"/>
        <end position="110"/>
    </location>
</feature>
<evidence type="ECO:0000256" key="3">
    <source>
        <dbReference type="ARBA" id="ARBA00022692"/>
    </source>
</evidence>
<dbReference type="Proteomes" id="UP000218934">
    <property type="component" value="Unassembled WGS sequence"/>
</dbReference>
<dbReference type="GO" id="GO:0022857">
    <property type="term" value="F:transmembrane transporter activity"/>
    <property type="evidence" value="ECO:0007669"/>
    <property type="project" value="InterPro"/>
</dbReference>
<feature type="transmembrane region" description="Helical" evidence="6">
    <location>
        <begin position="380"/>
        <end position="404"/>
    </location>
</feature>
<reference evidence="8 9" key="1">
    <citation type="submission" date="2017-09" db="EMBL/GenBank/DDBJ databases">
        <title>The Catabolism of 3,6-Dichlorosalicylic acid is Initiated by the Cytochrome P450 Monooxygenase DsmABC in Rhizorhabdus dicambivorans Ndbn-20.</title>
        <authorList>
            <person name="Na L."/>
        </authorList>
    </citation>
    <scope>NUCLEOTIDE SEQUENCE [LARGE SCALE GENOMIC DNA]</scope>
    <source>
        <strain evidence="8 9">Ndbn-20m</strain>
    </source>
</reference>
<dbReference type="PANTHER" id="PTHR23505">
    <property type="entry name" value="SPINSTER"/>
    <property type="match status" value="1"/>
</dbReference>
<gene>
    <name evidence="8" type="ORF">COO09_22640</name>
</gene>
<feature type="transmembrane region" description="Helical" evidence="6">
    <location>
        <begin position="346"/>
        <end position="368"/>
    </location>
</feature>
<feature type="transmembrane region" description="Helical" evidence="6">
    <location>
        <begin position="24"/>
        <end position="40"/>
    </location>
</feature>
<dbReference type="InterPro" id="IPR020846">
    <property type="entry name" value="MFS_dom"/>
</dbReference>
<evidence type="ECO:0000256" key="1">
    <source>
        <dbReference type="ARBA" id="ARBA00004141"/>
    </source>
</evidence>
<dbReference type="SUPFAM" id="SSF103473">
    <property type="entry name" value="MFS general substrate transporter"/>
    <property type="match status" value="1"/>
</dbReference>
<dbReference type="Pfam" id="PF07690">
    <property type="entry name" value="MFS_1"/>
    <property type="match status" value="1"/>
</dbReference>
<proteinExistence type="predicted"/>
<dbReference type="GO" id="GO:0016020">
    <property type="term" value="C:membrane"/>
    <property type="evidence" value="ECO:0007669"/>
    <property type="project" value="UniProtKB-SubCell"/>
</dbReference>
<feature type="transmembrane region" description="Helical" evidence="6">
    <location>
        <begin position="284"/>
        <end position="308"/>
    </location>
</feature>
<comment type="caution">
    <text evidence="8">The sequence shown here is derived from an EMBL/GenBank/DDBJ whole genome shotgun (WGS) entry which is preliminary data.</text>
</comment>
<feature type="domain" description="Major facilitator superfamily (MFS) profile" evidence="7">
    <location>
        <begin position="25"/>
        <end position="440"/>
    </location>
</feature>
<dbReference type="InterPro" id="IPR036259">
    <property type="entry name" value="MFS_trans_sf"/>
</dbReference>
<sequence>MSTPGDNTAAIARPPSHGASYGRYVLWMLLIINFLAFLDRQILNILAEPIKQELKLSDTQLGLLTGLAFAFLYTFLGLPIARLAERANRVGIIGISLAIWSAFTIACGFANSYAQLALARVGVGVGEAGCSPASHSLISDYVPREKRASALGFYSMGVPLGTMAGLAFGGLIADAYGWRVAIVVAGAPGILVAILARLTIRDTRRQHIADRGKASPPAPALGLAMRELTSKRAFWWAALAASSSAFLAYGHNAFYASFFLRNHAQGIAEIAATVSGGSLKASGFLGIALGLILGLGGLIGSFLGGRMCDHFAKRDPRANVLLPAGAFLVSLPFVLVAVFIPHTLVALLMLGPAILLKTFWYGPIFATVQNVVQPGTRATAAAILLGMMNLIGLGLGPVTVGIFSDAFAGTLGPSEGLRWGLAVTAIMGIVPPACLWMASRTLVSETVEDGPSTA</sequence>
<evidence type="ECO:0000313" key="9">
    <source>
        <dbReference type="Proteomes" id="UP000218934"/>
    </source>
</evidence>
<name>A0A2A4FQP8_9SPHN</name>
<evidence type="ECO:0000259" key="7">
    <source>
        <dbReference type="PROSITE" id="PS50850"/>
    </source>
</evidence>
<keyword evidence="5 6" id="KW-0472">Membrane</keyword>
<dbReference type="Gene3D" id="1.20.1250.20">
    <property type="entry name" value="MFS general substrate transporter like domains"/>
    <property type="match status" value="1"/>
</dbReference>
<dbReference type="PANTHER" id="PTHR23505:SF79">
    <property type="entry name" value="PROTEIN SPINSTER"/>
    <property type="match status" value="1"/>
</dbReference>
<dbReference type="InterPro" id="IPR044770">
    <property type="entry name" value="MFS_spinster-like"/>
</dbReference>
<organism evidence="8 9">
    <name type="scientific">Rhizorhabdus dicambivorans</name>
    <dbReference type="NCBI Taxonomy" id="1850238"/>
    <lineage>
        <taxon>Bacteria</taxon>
        <taxon>Pseudomonadati</taxon>
        <taxon>Pseudomonadota</taxon>
        <taxon>Alphaproteobacteria</taxon>
        <taxon>Sphingomonadales</taxon>
        <taxon>Sphingomonadaceae</taxon>
        <taxon>Rhizorhabdus</taxon>
    </lineage>
</organism>
<feature type="transmembrane region" description="Helical" evidence="6">
    <location>
        <begin position="178"/>
        <end position="198"/>
    </location>
</feature>
<dbReference type="PROSITE" id="PS50850">
    <property type="entry name" value="MFS"/>
    <property type="match status" value="1"/>
</dbReference>
<dbReference type="EMBL" id="NWUF01000038">
    <property type="protein sequence ID" value="PCE40006.1"/>
    <property type="molecule type" value="Genomic_DNA"/>
</dbReference>
<accession>A0A2A4FQP8</accession>
<dbReference type="OrthoDB" id="7497327at2"/>
<keyword evidence="4 6" id="KW-1133">Transmembrane helix</keyword>
<dbReference type="KEGG" id="rdi:CMV14_10020"/>
<evidence type="ECO:0000256" key="5">
    <source>
        <dbReference type="ARBA" id="ARBA00023136"/>
    </source>
</evidence>
<comment type="subcellular location">
    <subcellularLocation>
        <location evidence="1">Membrane</location>
        <topology evidence="1">Multi-pass membrane protein</topology>
    </subcellularLocation>
</comment>
<feature type="transmembrane region" description="Helical" evidence="6">
    <location>
        <begin position="151"/>
        <end position="172"/>
    </location>
</feature>